<evidence type="ECO:0000313" key="1">
    <source>
        <dbReference type="EMBL" id="MBR7619163.1"/>
    </source>
</evidence>
<dbReference type="InterPro" id="IPR053191">
    <property type="entry name" value="DcsG_Biosynth_Enzyme"/>
</dbReference>
<organism evidence="1 2">
    <name type="scientific">Phenylobacterium glaciei</name>
    <dbReference type="NCBI Taxonomy" id="2803784"/>
    <lineage>
        <taxon>Bacteria</taxon>
        <taxon>Pseudomonadati</taxon>
        <taxon>Pseudomonadota</taxon>
        <taxon>Alphaproteobacteria</taxon>
        <taxon>Caulobacterales</taxon>
        <taxon>Caulobacteraceae</taxon>
        <taxon>Phenylobacterium</taxon>
    </lineage>
</organism>
<evidence type="ECO:0000313" key="2">
    <source>
        <dbReference type="Proteomes" id="UP000622580"/>
    </source>
</evidence>
<keyword evidence="2" id="KW-1185">Reference proteome</keyword>
<dbReference type="GO" id="GO:0005524">
    <property type="term" value="F:ATP binding"/>
    <property type="evidence" value="ECO:0007669"/>
    <property type="project" value="InterPro"/>
</dbReference>
<proteinExistence type="predicted"/>
<dbReference type="Proteomes" id="UP000622580">
    <property type="component" value="Unassembled WGS sequence"/>
</dbReference>
<dbReference type="InterPro" id="IPR013815">
    <property type="entry name" value="ATP_grasp_subdomain_1"/>
</dbReference>
<dbReference type="Gene3D" id="3.30.1490.20">
    <property type="entry name" value="ATP-grasp fold, A domain"/>
    <property type="match status" value="1"/>
</dbReference>
<dbReference type="AlphaFoldDB" id="A0A941D2Q5"/>
<protein>
    <submittedName>
        <fullName evidence="1">Transporter</fullName>
    </submittedName>
</protein>
<dbReference type="RefSeq" id="WP_215339359.1">
    <property type="nucleotide sequence ID" value="NZ_JAGSGD010000001.1"/>
</dbReference>
<accession>A0A941D2Q5</accession>
<comment type="caution">
    <text evidence="1">The sequence shown here is derived from an EMBL/GenBank/DDBJ whole genome shotgun (WGS) entry which is preliminary data.</text>
</comment>
<reference evidence="1" key="1">
    <citation type="submission" date="2021-04" db="EMBL/GenBank/DDBJ databases">
        <title>Draft genome assembly of strain Phenylobacterium sp. 20VBR1 using MiniION and Illumina platforms.</title>
        <authorList>
            <person name="Thomas F.A."/>
            <person name="Krishnan K.P."/>
            <person name="Sinha R.K."/>
        </authorList>
    </citation>
    <scope>NUCLEOTIDE SEQUENCE</scope>
    <source>
        <strain evidence="1">20VBR1</strain>
    </source>
</reference>
<name>A0A941D2Q5_9CAUL</name>
<dbReference type="PANTHER" id="PTHR39217:SF1">
    <property type="entry name" value="GLUTATHIONE SYNTHETASE"/>
    <property type="match status" value="1"/>
</dbReference>
<dbReference type="SUPFAM" id="SSF56059">
    <property type="entry name" value="Glutathione synthetase ATP-binding domain-like"/>
    <property type="match status" value="1"/>
</dbReference>
<dbReference type="Gene3D" id="3.40.50.20">
    <property type="match status" value="1"/>
</dbReference>
<dbReference type="PANTHER" id="PTHR39217">
    <property type="match status" value="1"/>
</dbReference>
<dbReference type="EMBL" id="JAGSGD010000001">
    <property type="protein sequence ID" value="MBR7619163.1"/>
    <property type="molecule type" value="Genomic_DNA"/>
</dbReference>
<sequence length="218" mass="23279">MEHEAEFLAFLDRAARLAPVANDPALVRWNLSKRYLQELAAKGLPVIPSLFVDTPTPATAAFDLFGVDEVILKPVVGAGGFGQTRLTRDQAHGVLIAPGQFAQPLVPEIMTQGEVSLIFVDGEFSHAVRKLPGGGDYRIQVIHGGGDHPYDPSPAQIEAARAFAAALPVPALACRVDVIPTPAGPLLMELEVIEPHLFPTYGPHLGERMAQACGRLLA</sequence>
<dbReference type="Gene3D" id="3.30.470.20">
    <property type="entry name" value="ATP-grasp fold, B domain"/>
    <property type="match status" value="1"/>
</dbReference>
<gene>
    <name evidence="1" type="ORF">JKL49_07145</name>
</gene>